<evidence type="ECO:0000313" key="2">
    <source>
        <dbReference type="EMBL" id="KAF9322583.1"/>
    </source>
</evidence>
<dbReference type="AlphaFoldDB" id="A0A9P5VGV1"/>
<feature type="region of interest" description="Disordered" evidence="1">
    <location>
        <begin position="1"/>
        <end position="139"/>
    </location>
</feature>
<keyword evidence="3" id="KW-1185">Reference proteome</keyword>
<feature type="region of interest" description="Disordered" evidence="1">
    <location>
        <begin position="481"/>
        <end position="503"/>
    </location>
</feature>
<accession>A0A9P5VGV1</accession>
<sequence length="813" mass="89012">MVAPALMDQQQRRSLPALESKSVNRHSLPVQRTRTKSMHLPSFSNTHPLVMATPSPSSPPSSPILEAAKKRPRPPLVISMPPSQNNDLTRSTTATTASSTRSVLHRVKRSISRSIKNDPISEEQPGEAKKSGKLKRWQSKSSAKLKKWLHIDSPSKSSSEHEDNTIITPWTRRNSATTFSSRVSHEDSRSSSIGSSPNTSMPPSPALSARSVLSSFSSRPTSLPSPALQAITLPPPVPARRSSFRATSRSEGRPVSTPRQITPRSSSLRVSVGSRSPPGRIPPRSSSLPRSYRSSLKRRSLLGRTLSTEIPPVPESAEEASFYAALAQVTAEVDEAIAAATEESESESTCSVRSRSSETLLLSEDEHVAHDKPVGSPRSALSPYCISPETNVPIPWSCSDMLLDRPAASKLQGVEAIEEVQAMVTEQSEQYEQATTIMSYNVHDIDVSVQDSALPEEGCINDIALAAPLPPKSEMADISIETPQDARVSDDSYQEEEDKKELAHPSTNAFEVAFRLLSDDDDDIVDQVQVAPIMAEAEQEVILKAQQDDNTNDVEGECASELLDTDNFEEEIQVLSREVVTIEEPTPEAALLEDSVVEVMEEKQDETVATALCAKPLPSIHDIAQQPIDEIAFNPVIEEEATPEEEEAPGPILVAIVEEEKDQEVVIDTVVAPEEPDWESQVEQEAMAQGSLPEPVLDLVDDYALPTVWDEKKQEEEAIVETTVEDIQIVDDKTEEPQEVMSVVEEEIAMADVVSEFTVNPVIEEEATPEEVEAPGPILVAIFEEEKDQEVVIDTVVALEEPDREGQVEQEAM</sequence>
<proteinExistence type="predicted"/>
<gene>
    <name evidence="2" type="ORF">BG006_002265</name>
</gene>
<evidence type="ECO:0000313" key="3">
    <source>
        <dbReference type="Proteomes" id="UP000696485"/>
    </source>
</evidence>
<feature type="compositionally biased region" description="Low complexity" evidence="1">
    <location>
        <begin position="89"/>
        <end position="102"/>
    </location>
</feature>
<feature type="compositionally biased region" description="Low complexity" evidence="1">
    <location>
        <begin position="263"/>
        <end position="294"/>
    </location>
</feature>
<comment type="caution">
    <text evidence="2">The sequence shown here is derived from an EMBL/GenBank/DDBJ whole genome shotgun (WGS) entry which is preliminary data.</text>
</comment>
<evidence type="ECO:0000256" key="1">
    <source>
        <dbReference type="SAM" id="MobiDB-lite"/>
    </source>
</evidence>
<dbReference type="Proteomes" id="UP000696485">
    <property type="component" value="Unassembled WGS sequence"/>
</dbReference>
<feature type="compositionally biased region" description="Low complexity" evidence="1">
    <location>
        <begin position="207"/>
        <end position="226"/>
    </location>
</feature>
<organism evidence="2 3">
    <name type="scientific">Podila minutissima</name>
    <dbReference type="NCBI Taxonomy" id="64525"/>
    <lineage>
        <taxon>Eukaryota</taxon>
        <taxon>Fungi</taxon>
        <taxon>Fungi incertae sedis</taxon>
        <taxon>Mucoromycota</taxon>
        <taxon>Mortierellomycotina</taxon>
        <taxon>Mortierellomycetes</taxon>
        <taxon>Mortierellales</taxon>
        <taxon>Mortierellaceae</taxon>
        <taxon>Podila</taxon>
    </lineage>
</organism>
<reference evidence="2" key="1">
    <citation type="journal article" date="2020" name="Fungal Divers.">
        <title>Resolving the Mortierellaceae phylogeny through synthesis of multi-gene phylogenetics and phylogenomics.</title>
        <authorList>
            <person name="Vandepol N."/>
            <person name="Liber J."/>
            <person name="Desiro A."/>
            <person name="Na H."/>
            <person name="Kennedy M."/>
            <person name="Barry K."/>
            <person name="Grigoriev I.V."/>
            <person name="Miller A.N."/>
            <person name="O'Donnell K."/>
            <person name="Stajich J.E."/>
            <person name="Bonito G."/>
        </authorList>
    </citation>
    <scope>NUCLEOTIDE SEQUENCE</scope>
    <source>
        <strain evidence="2">NVP1</strain>
    </source>
</reference>
<feature type="non-terminal residue" evidence="2">
    <location>
        <position position="813"/>
    </location>
</feature>
<feature type="compositionally biased region" description="Low complexity" evidence="1">
    <location>
        <begin position="239"/>
        <end position="249"/>
    </location>
</feature>
<name>A0A9P5VGV1_9FUNG</name>
<feature type="region of interest" description="Disordered" evidence="1">
    <location>
        <begin position="176"/>
        <end position="300"/>
    </location>
</feature>
<dbReference type="EMBL" id="JAAAUY010001508">
    <property type="protein sequence ID" value="KAF9322583.1"/>
    <property type="molecule type" value="Genomic_DNA"/>
</dbReference>
<protein>
    <submittedName>
        <fullName evidence="2">Uncharacterized protein</fullName>
    </submittedName>
</protein>